<name>A0A011NEW3_9PAST</name>
<evidence type="ECO:0000256" key="2">
    <source>
        <dbReference type="ARBA" id="ARBA00022490"/>
    </source>
</evidence>
<dbReference type="Pfam" id="PF24860">
    <property type="entry name" value="FdhE_C"/>
    <property type="match status" value="1"/>
</dbReference>
<comment type="similarity">
    <text evidence="3 4">Belongs to the FdhE family.</text>
</comment>
<dbReference type="NCBIfam" id="TIGR01562">
    <property type="entry name" value="FdhE"/>
    <property type="match status" value="1"/>
</dbReference>
<dbReference type="PANTHER" id="PTHR37689:SF1">
    <property type="entry name" value="PROTEIN FDHE"/>
    <property type="match status" value="1"/>
</dbReference>
<evidence type="ECO:0000259" key="6">
    <source>
        <dbReference type="Pfam" id="PF24859"/>
    </source>
</evidence>
<gene>
    <name evidence="4" type="primary">fdhE</name>
    <name evidence="8" type="ORF">AK33_01370</name>
</gene>
<evidence type="ECO:0000256" key="4">
    <source>
        <dbReference type="HAMAP-Rule" id="MF_00611"/>
    </source>
</evidence>
<dbReference type="GO" id="GO:0005829">
    <property type="term" value="C:cytosol"/>
    <property type="evidence" value="ECO:0007669"/>
    <property type="project" value="TreeGrafter"/>
</dbReference>
<dbReference type="InterPro" id="IPR056774">
    <property type="entry name" value="FdhE_N"/>
</dbReference>
<accession>A0A011NEW3</accession>
<feature type="domain" description="FdhE N-terminal" evidence="5">
    <location>
        <begin position="21"/>
        <end position="183"/>
    </location>
</feature>
<dbReference type="Pfam" id="PF24859">
    <property type="entry name" value="FdhE_central"/>
    <property type="match status" value="1"/>
</dbReference>
<dbReference type="Pfam" id="PF04216">
    <property type="entry name" value="FdhE_N"/>
    <property type="match status" value="1"/>
</dbReference>
<dbReference type="EMBL" id="JANJ01000001">
    <property type="protein sequence ID" value="EXI63082.1"/>
    <property type="molecule type" value="Genomic_DNA"/>
</dbReference>
<dbReference type="PATRIC" id="fig|1450449.3.peg.227"/>
<dbReference type="OrthoDB" id="9794151at2"/>
<dbReference type="PANTHER" id="PTHR37689">
    <property type="entry name" value="PROTEIN FDHE"/>
    <property type="match status" value="1"/>
</dbReference>
<dbReference type="InterPro" id="IPR006452">
    <property type="entry name" value="Formate_DH_accessory"/>
</dbReference>
<dbReference type="InterPro" id="IPR024064">
    <property type="entry name" value="FdhE-like_sf"/>
</dbReference>
<comment type="function">
    <text evidence="4">Necessary for formate dehydrogenase activity.</text>
</comment>
<reference evidence="8 9" key="1">
    <citation type="journal article" date="2014" name="Genome Announc.">
        <title>Genome Sequence of a Presumptive Mannheimia haemolytica Strain with an A1/A6-Cross-Reactive Serotype from a White-Tailed Deer (Odocoileus virginianus).</title>
        <authorList>
            <person name="Lawrence P.K."/>
            <person name="Bey R.F."/>
            <person name="Wiener B."/>
            <person name="Kittichotirat W."/>
            <person name="Bumgarner R.E."/>
        </authorList>
    </citation>
    <scope>NUCLEOTIDE SEQUENCE [LARGE SCALE GENOMIC DNA]</scope>
    <source>
        <strain evidence="8 9">PKL10</strain>
    </source>
</reference>
<evidence type="ECO:0000259" key="5">
    <source>
        <dbReference type="Pfam" id="PF04216"/>
    </source>
</evidence>
<evidence type="ECO:0000256" key="3">
    <source>
        <dbReference type="ARBA" id="ARBA00061033"/>
    </source>
</evidence>
<keyword evidence="9" id="KW-1185">Reference proteome</keyword>
<dbReference type="GO" id="GO:0008199">
    <property type="term" value="F:ferric iron binding"/>
    <property type="evidence" value="ECO:0007669"/>
    <property type="project" value="TreeGrafter"/>
</dbReference>
<dbReference type="InterPro" id="IPR056796">
    <property type="entry name" value="FdhE_C"/>
</dbReference>
<dbReference type="NCBIfam" id="NF002925">
    <property type="entry name" value="PRK03564.1"/>
    <property type="match status" value="1"/>
</dbReference>
<dbReference type="AlphaFoldDB" id="A0A011NEW3"/>
<feature type="domain" description="FdhE central" evidence="6">
    <location>
        <begin position="187"/>
        <end position="224"/>
    </location>
</feature>
<proteinExistence type="inferred from homology"/>
<feature type="domain" description="FdhE C-terminal" evidence="7">
    <location>
        <begin position="226"/>
        <end position="301"/>
    </location>
</feature>
<dbReference type="SUPFAM" id="SSF144020">
    <property type="entry name" value="FdhE-like"/>
    <property type="match status" value="1"/>
</dbReference>
<evidence type="ECO:0000259" key="7">
    <source>
        <dbReference type="Pfam" id="PF24860"/>
    </source>
</evidence>
<dbReference type="InterPro" id="IPR056797">
    <property type="entry name" value="FdhE_central"/>
</dbReference>
<dbReference type="Gene3D" id="3.90.1670.10">
    <property type="entry name" value="FdhE-like domain"/>
    <property type="match status" value="1"/>
</dbReference>
<keyword evidence="2 4" id="KW-0963">Cytoplasm</keyword>
<dbReference type="HAMAP" id="MF_00611">
    <property type="entry name" value="FdeH"/>
    <property type="match status" value="1"/>
</dbReference>
<sequence length="305" mass="34949">MSIKILHQDEIKQAASSFQQPELLFANPKNLYYRRAKRLRELAKENPFGEYMEFAANLVDIQLELLESRPIVNNSEKITACVEMTRGEKPLNGKTFQRSDEWRYLLLAIVEKFKPYANDVIYPTLEWFEKASTSEIESLADNLLNEHYELVGADKAVFVWAALSLYWVQLTQQLPRNTRAEVGDKHLCPVCDSAPVTSVIHFGEVQGLRYLHCSLCESEWHVVRSKCTNCDESGKLDYWSLDNVEAAVKSESCGDCHSYLKVLYQDKDVNVEPVADDLASLFLDSEMEQKGFSRSALNPFLFQVE</sequence>
<dbReference type="PIRSF" id="PIRSF018296">
    <property type="entry name" value="Format_dh_formtn"/>
    <property type="match status" value="1"/>
</dbReference>
<protein>
    <recommendedName>
        <fullName evidence="4">Protein FdhE homolog</fullName>
    </recommendedName>
</protein>
<dbReference type="Proteomes" id="UP000054123">
    <property type="component" value="Unassembled WGS sequence"/>
</dbReference>
<dbReference type="RefSeq" id="WP_042801304.1">
    <property type="nucleotide sequence ID" value="NZ_AVSP01000004.1"/>
</dbReference>
<dbReference type="CDD" id="cd16341">
    <property type="entry name" value="FdhE"/>
    <property type="match status" value="1"/>
</dbReference>
<evidence type="ECO:0000313" key="8">
    <source>
        <dbReference type="EMBL" id="EXI63082.1"/>
    </source>
</evidence>
<organism evidence="8 9">
    <name type="scientific">Mannheimia granulomatis</name>
    <dbReference type="NCBI Taxonomy" id="85402"/>
    <lineage>
        <taxon>Bacteria</taxon>
        <taxon>Pseudomonadati</taxon>
        <taxon>Pseudomonadota</taxon>
        <taxon>Gammaproteobacteria</taxon>
        <taxon>Pasteurellales</taxon>
        <taxon>Pasteurellaceae</taxon>
        <taxon>Mannheimia</taxon>
    </lineage>
</organism>
<comment type="caution">
    <text evidence="8">The sequence shown here is derived from an EMBL/GenBank/DDBJ whole genome shotgun (WGS) entry which is preliminary data.</text>
</comment>
<dbReference type="GO" id="GO:0051604">
    <property type="term" value="P:protein maturation"/>
    <property type="evidence" value="ECO:0007669"/>
    <property type="project" value="TreeGrafter"/>
</dbReference>
<comment type="subcellular location">
    <subcellularLocation>
        <location evidence="1 4">Cytoplasm</location>
    </subcellularLocation>
</comment>
<dbReference type="FunFam" id="3.90.1670.10:FF:000001">
    <property type="entry name" value="Protein FdhE"/>
    <property type="match status" value="1"/>
</dbReference>
<dbReference type="STRING" id="1122190.GCA_000621105_00245"/>
<evidence type="ECO:0000313" key="9">
    <source>
        <dbReference type="Proteomes" id="UP000054123"/>
    </source>
</evidence>
<evidence type="ECO:0000256" key="1">
    <source>
        <dbReference type="ARBA" id="ARBA00004496"/>
    </source>
</evidence>